<organism evidence="11 12">
    <name type="scientific">Clupea harengus</name>
    <name type="common">Atlantic herring</name>
    <dbReference type="NCBI Taxonomy" id="7950"/>
    <lineage>
        <taxon>Eukaryota</taxon>
        <taxon>Metazoa</taxon>
        <taxon>Chordata</taxon>
        <taxon>Craniata</taxon>
        <taxon>Vertebrata</taxon>
        <taxon>Euteleostomi</taxon>
        <taxon>Actinopterygii</taxon>
        <taxon>Neopterygii</taxon>
        <taxon>Teleostei</taxon>
        <taxon>Clupei</taxon>
        <taxon>Clupeiformes</taxon>
        <taxon>Clupeoidei</taxon>
        <taxon>Clupeidae</taxon>
        <taxon>Clupea</taxon>
    </lineage>
</organism>
<dbReference type="FunFam" id="2.40.50.40:FF:000012">
    <property type="entry name" value="C-C motif chemokine"/>
    <property type="match status" value="1"/>
</dbReference>
<dbReference type="GO" id="GO:0006955">
    <property type="term" value="P:immune response"/>
    <property type="evidence" value="ECO:0007669"/>
    <property type="project" value="InterPro"/>
</dbReference>
<feature type="signal peptide" evidence="9">
    <location>
        <begin position="1"/>
        <end position="27"/>
    </location>
</feature>
<dbReference type="Gene3D" id="2.40.50.40">
    <property type="match status" value="1"/>
</dbReference>
<dbReference type="PANTHER" id="PTHR12015">
    <property type="entry name" value="SMALL INDUCIBLE CYTOKINE A"/>
    <property type="match status" value="1"/>
</dbReference>
<dbReference type="SMART" id="SM00199">
    <property type="entry name" value="SCY"/>
    <property type="match status" value="1"/>
</dbReference>
<dbReference type="GO" id="GO:0005615">
    <property type="term" value="C:extracellular space"/>
    <property type="evidence" value="ECO:0007669"/>
    <property type="project" value="UniProtKB-KW"/>
</dbReference>
<evidence type="ECO:0000256" key="7">
    <source>
        <dbReference type="ARBA" id="ARBA00023157"/>
    </source>
</evidence>
<dbReference type="Pfam" id="PF00048">
    <property type="entry name" value="IL8"/>
    <property type="match status" value="1"/>
</dbReference>
<evidence type="ECO:0000259" key="10">
    <source>
        <dbReference type="SMART" id="SM00199"/>
    </source>
</evidence>
<gene>
    <name evidence="12" type="primary">ccl20b</name>
</gene>
<keyword evidence="7" id="KW-1015">Disulfide bond</keyword>
<evidence type="ECO:0000256" key="6">
    <source>
        <dbReference type="ARBA" id="ARBA00022729"/>
    </source>
</evidence>
<evidence type="ECO:0000256" key="3">
    <source>
        <dbReference type="ARBA" id="ARBA00022500"/>
    </source>
</evidence>
<dbReference type="AlphaFoldDB" id="A0A6P8GLP0"/>
<evidence type="ECO:0000256" key="5">
    <source>
        <dbReference type="ARBA" id="ARBA00022525"/>
    </source>
</evidence>
<sequence length="103" mass="11797">MERLRCCTLTLLFIILILNTSILSTESASCCLSYSRRPIRCQKLKGYTMQDITTSCDIKAIIFHTVGERFICADPAREWTHHRIQCLKDKAARMSSSLIAKKK</sequence>
<feature type="chain" id="PRO_5028515989" description="C-C motif chemokine" evidence="9">
    <location>
        <begin position="28"/>
        <end position="103"/>
    </location>
</feature>
<evidence type="ECO:0000313" key="12">
    <source>
        <dbReference type="RefSeq" id="XP_031439828.1"/>
    </source>
</evidence>
<dbReference type="RefSeq" id="XP_031439828.1">
    <property type="nucleotide sequence ID" value="XM_031583968.2"/>
</dbReference>
<evidence type="ECO:0000256" key="8">
    <source>
        <dbReference type="ARBA" id="ARBA00023198"/>
    </source>
</evidence>
<keyword evidence="11" id="KW-1185">Reference proteome</keyword>
<dbReference type="SUPFAM" id="SSF54117">
    <property type="entry name" value="Interleukin 8-like chemokines"/>
    <property type="match status" value="1"/>
</dbReference>
<dbReference type="KEGG" id="char:116224398"/>
<dbReference type="PROSITE" id="PS00472">
    <property type="entry name" value="SMALL_CYTOKINES_CC"/>
    <property type="match status" value="1"/>
</dbReference>
<dbReference type="OrthoDB" id="8870994at2759"/>
<protein>
    <recommendedName>
        <fullName evidence="9">C-C motif chemokine</fullName>
    </recommendedName>
</protein>
<keyword evidence="5 9" id="KW-0964">Secreted</keyword>
<keyword evidence="6 9" id="KW-0732">Signal</keyword>
<accession>A0A6P8GLP0</accession>
<keyword evidence="3 9" id="KW-0145">Chemotaxis</keyword>
<dbReference type="InterPro" id="IPR036048">
    <property type="entry name" value="Interleukin_8-like_sf"/>
</dbReference>
<dbReference type="InterPro" id="IPR001811">
    <property type="entry name" value="Chemokine_IL8-like_dom"/>
</dbReference>
<evidence type="ECO:0000256" key="4">
    <source>
        <dbReference type="ARBA" id="ARBA00022514"/>
    </source>
</evidence>
<evidence type="ECO:0000256" key="9">
    <source>
        <dbReference type="RuleBase" id="RU361150"/>
    </source>
</evidence>
<keyword evidence="4 9" id="KW-0202">Cytokine</keyword>
<dbReference type="CTD" id="563152"/>
<evidence type="ECO:0000256" key="2">
    <source>
        <dbReference type="ARBA" id="ARBA00010868"/>
    </source>
</evidence>
<dbReference type="PANTHER" id="PTHR12015:SF190">
    <property type="entry name" value="C-C MOTIF CHEMOKINE"/>
    <property type="match status" value="1"/>
</dbReference>
<feature type="domain" description="Chemokine interleukin-8-like" evidence="10">
    <location>
        <begin position="27"/>
        <end position="87"/>
    </location>
</feature>
<name>A0A6P8GLP0_CLUHA</name>
<dbReference type="GO" id="GO:0006954">
    <property type="term" value="P:inflammatory response"/>
    <property type="evidence" value="ECO:0007669"/>
    <property type="project" value="UniProtKB-KW"/>
</dbReference>
<keyword evidence="8" id="KW-0395">Inflammatory response</keyword>
<dbReference type="InterPro" id="IPR000827">
    <property type="entry name" value="Chemokine_CC_CS"/>
</dbReference>
<dbReference type="Proteomes" id="UP000515152">
    <property type="component" value="Chromosome 17"/>
</dbReference>
<dbReference type="InterPro" id="IPR039809">
    <property type="entry name" value="Chemokine_b/g/d"/>
</dbReference>
<comment type="subcellular location">
    <subcellularLocation>
        <location evidence="1 9">Secreted</location>
    </subcellularLocation>
</comment>
<proteinExistence type="inferred from homology"/>
<evidence type="ECO:0000313" key="11">
    <source>
        <dbReference type="Proteomes" id="UP000515152"/>
    </source>
</evidence>
<reference evidence="12" key="1">
    <citation type="submission" date="2025-08" db="UniProtKB">
        <authorList>
            <consortium name="RefSeq"/>
        </authorList>
    </citation>
    <scope>IDENTIFICATION</scope>
</reference>
<evidence type="ECO:0000256" key="1">
    <source>
        <dbReference type="ARBA" id="ARBA00004613"/>
    </source>
</evidence>
<comment type="similarity">
    <text evidence="2 9">Belongs to the intercrine beta (chemokine CC) family.</text>
</comment>
<dbReference type="GO" id="GO:0008009">
    <property type="term" value="F:chemokine activity"/>
    <property type="evidence" value="ECO:0007669"/>
    <property type="project" value="InterPro"/>
</dbReference>
<dbReference type="GeneID" id="116224398"/>